<reference evidence="1" key="1">
    <citation type="submission" date="2021-01" db="EMBL/GenBank/DDBJ databases">
        <authorList>
            <person name="Corre E."/>
            <person name="Pelletier E."/>
            <person name="Niang G."/>
            <person name="Scheremetjew M."/>
            <person name="Finn R."/>
            <person name="Kale V."/>
            <person name="Holt S."/>
            <person name="Cochrane G."/>
            <person name="Meng A."/>
            <person name="Brown T."/>
            <person name="Cohen L."/>
        </authorList>
    </citation>
    <scope>NUCLEOTIDE SEQUENCE</scope>
    <source>
        <strain evidence="1">SAG 11-49</strain>
    </source>
</reference>
<sequence>MPPTVHAKYGVEQPVQFVIKGGAVNLKNIRDWFQLSRALLDDVCYPEDSDGWSEGSDFKDGDTVTVTGAAIASAAAAQPQPGMPDTSRVQVAWLVPPNETTVPIEVISSPSALAAYLANPGARRIPVTAQFYSAAYYNDSVLAESKLVSADGSALPVLLSSLLQKEPSDCGSELTTSIAMHAFLDGVLGSLAQYSDVQLLFKISLNKAEGSTSSSVTKPRTRPDALLLSGNCTLLIGEDKQEGGMLGALKDVMGKFSGLSAIHYGPVGHILAYTAAGLQVQLHTVSLGQQQTQITHVTPVLDLKKPHHRMAFVLILAKVYLVLHRMAASLPELLHRFPLFKPLSTHSHTTLIFTPGQVTKHIACFGQFAAEHHTSFKELQAAYSAAETAGRAAAASSRPPWLASACDGPKLNASKDMYKVGLQPVGYRAAPTNEHELRGVALACCSGLAALHAATPPLVHRDIRQPNVVRLAGGAWLLIDLEQAAYAARLLPAGYRLSDWDDHTLERAQQQASQVGQQEASMLYTPLSDMYQLGKMLRGYGVAGLSPAASAFSAALIAKQLTAQDALQHPWLQQQ</sequence>
<organism evidence="1">
    <name type="scientific">Chlamydomonas leiostraca</name>
    <dbReference type="NCBI Taxonomy" id="1034604"/>
    <lineage>
        <taxon>Eukaryota</taxon>
        <taxon>Viridiplantae</taxon>
        <taxon>Chlorophyta</taxon>
        <taxon>core chlorophytes</taxon>
        <taxon>Chlorophyceae</taxon>
        <taxon>CS clade</taxon>
        <taxon>Chlamydomonadales</taxon>
        <taxon>Chlamydomonadaceae</taxon>
        <taxon>Chlamydomonas</taxon>
    </lineage>
</organism>
<evidence type="ECO:0000313" key="1">
    <source>
        <dbReference type="EMBL" id="CAD8676259.1"/>
    </source>
</evidence>
<proteinExistence type="predicted"/>
<protein>
    <recommendedName>
        <fullName evidence="2">Protein kinase domain-containing protein</fullName>
    </recommendedName>
</protein>
<accession>A0A7S0RFW1</accession>
<gene>
    <name evidence="1" type="ORF">CLEI1391_LOCUS7349</name>
</gene>
<dbReference type="SUPFAM" id="SSF56112">
    <property type="entry name" value="Protein kinase-like (PK-like)"/>
    <property type="match status" value="1"/>
</dbReference>
<name>A0A7S0RFW1_9CHLO</name>
<dbReference type="Gene3D" id="1.10.510.10">
    <property type="entry name" value="Transferase(Phosphotransferase) domain 1"/>
    <property type="match status" value="1"/>
</dbReference>
<dbReference type="InterPro" id="IPR011009">
    <property type="entry name" value="Kinase-like_dom_sf"/>
</dbReference>
<dbReference type="AlphaFoldDB" id="A0A7S0RFW1"/>
<evidence type="ECO:0008006" key="2">
    <source>
        <dbReference type="Google" id="ProtNLM"/>
    </source>
</evidence>
<dbReference type="EMBL" id="HBFB01013007">
    <property type="protein sequence ID" value="CAD8676259.1"/>
    <property type="molecule type" value="Transcribed_RNA"/>
</dbReference>